<protein>
    <submittedName>
        <fullName evidence="2">Organic hydroperoxide resistance protein</fullName>
    </submittedName>
</protein>
<organism evidence="2 3">
    <name type="scientific">Arenivirga flava</name>
    <dbReference type="NCBI Taxonomy" id="1930060"/>
    <lineage>
        <taxon>Bacteria</taxon>
        <taxon>Bacillati</taxon>
        <taxon>Actinomycetota</taxon>
        <taxon>Actinomycetes</taxon>
        <taxon>Micrococcales</taxon>
        <taxon>Microbacteriaceae</taxon>
        <taxon>Arenivirga</taxon>
    </lineage>
</organism>
<dbReference type="EMBL" id="BSUL01000001">
    <property type="protein sequence ID" value="GMA29659.1"/>
    <property type="molecule type" value="Genomic_DNA"/>
</dbReference>
<accession>A0AA37UIL5</accession>
<dbReference type="PANTHER" id="PTHR33797">
    <property type="entry name" value="ORGANIC HYDROPEROXIDE RESISTANCE PROTEIN-LIKE"/>
    <property type="match status" value="1"/>
</dbReference>
<proteinExistence type="inferred from homology"/>
<comment type="caution">
    <text evidence="2">The sequence shown here is derived from an EMBL/GenBank/DDBJ whole genome shotgun (WGS) entry which is preliminary data.</text>
</comment>
<dbReference type="InterPro" id="IPR015946">
    <property type="entry name" value="KH_dom-like_a/b"/>
</dbReference>
<dbReference type="InterPro" id="IPR019953">
    <property type="entry name" value="OHR"/>
</dbReference>
<dbReference type="InterPro" id="IPR003718">
    <property type="entry name" value="OsmC/Ohr_fam"/>
</dbReference>
<evidence type="ECO:0000256" key="1">
    <source>
        <dbReference type="ARBA" id="ARBA00007378"/>
    </source>
</evidence>
<comment type="similarity">
    <text evidence="1">Belongs to the OsmC/Ohr family.</text>
</comment>
<keyword evidence="3" id="KW-1185">Reference proteome</keyword>
<dbReference type="InterPro" id="IPR036102">
    <property type="entry name" value="OsmC/Ohrsf"/>
</dbReference>
<dbReference type="Gene3D" id="2.20.25.10">
    <property type="match status" value="1"/>
</dbReference>
<dbReference type="AlphaFoldDB" id="A0AA37UIL5"/>
<dbReference type="SUPFAM" id="SSF82784">
    <property type="entry name" value="OsmC-like"/>
    <property type="match status" value="1"/>
</dbReference>
<dbReference type="Pfam" id="PF02566">
    <property type="entry name" value="OsmC"/>
    <property type="match status" value="1"/>
</dbReference>
<dbReference type="GO" id="GO:0006979">
    <property type="term" value="P:response to oxidative stress"/>
    <property type="evidence" value="ECO:0007669"/>
    <property type="project" value="InterPro"/>
</dbReference>
<gene>
    <name evidence="2" type="ORF">GCM10025874_29120</name>
</gene>
<sequence>MQSIYTAAATSTGDGRSGHVRSVDGLVDTDLAAPTEMGGPGGAPNPEVFFAAGYAACFHSALRAAGKQLDIAVEDSAVTAEVSIGEREGGFQLAVVLNVELGGISREEAQRAAELAHTICPYSHATQGNIDVQLAVDVA</sequence>
<name>A0AA37UIL5_9MICO</name>
<dbReference type="Gene3D" id="3.30.300.20">
    <property type="match status" value="1"/>
</dbReference>
<dbReference type="NCBIfam" id="TIGR03561">
    <property type="entry name" value="organ_hyd_perox"/>
    <property type="match status" value="1"/>
</dbReference>
<evidence type="ECO:0000313" key="3">
    <source>
        <dbReference type="Proteomes" id="UP001157160"/>
    </source>
</evidence>
<dbReference type="RefSeq" id="WP_284233960.1">
    <property type="nucleotide sequence ID" value="NZ_BSUL01000001.1"/>
</dbReference>
<dbReference type="PANTHER" id="PTHR33797:SF2">
    <property type="entry name" value="ORGANIC HYDROPEROXIDE RESISTANCE PROTEIN-LIKE"/>
    <property type="match status" value="1"/>
</dbReference>
<evidence type="ECO:0000313" key="2">
    <source>
        <dbReference type="EMBL" id="GMA29659.1"/>
    </source>
</evidence>
<dbReference type="Proteomes" id="UP001157160">
    <property type="component" value="Unassembled WGS sequence"/>
</dbReference>
<reference evidence="2 3" key="1">
    <citation type="journal article" date="2014" name="Int. J. Syst. Evol. Microbiol.">
        <title>Complete genome sequence of Corynebacterium casei LMG S-19264T (=DSM 44701T), isolated from a smear-ripened cheese.</title>
        <authorList>
            <consortium name="US DOE Joint Genome Institute (JGI-PGF)"/>
            <person name="Walter F."/>
            <person name="Albersmeier A."/>
            <person name="Kalinowski J."/>
            <person name="Ruckert C."/>
        </authorList>
    </citation>
    <scope>NUCLEOTIDE SEQUENCE [LARGE SCALE GENOMIC DNA]</scope>
    <source>
        <strain evidence="2 3">NBRC 112289</strain>
    </source>
</reference>